<dbReference type="EMBL" id="FNRS01000001">
    <property type="protein sequence ID" value="SEC97243.1"/>
    <property type="molecule type" value="Genomic_DNA"/>
</dbReference>
<dbReference type="Gene3D" id="1.10.260.40">
    <property type="entry name" value="lambda repressor-like DNA-binding domains"/>
    <property type="match status" value="1"/>
</dbReference>
<dbReference type="PANTHER" id="PTHR30146">
    <property type="entry name" value="LACI-RELATED TRANSCRIPTIONAL REPRESSOR"/>
    <property type="match status" value="1"/>
</dbReference>
<reference evidence="5 6" key="1">
    <citation type="submission" date="2016-10" db="EMBL/GenBank/DDBJ databases">
        <authorList>
            <person name="Varghese N."/>
            <person name="Submissions S."/>
        </authorList>
    </citation>
    <scope>NUCLEOTIDE SEQUENCE [LARGE SCALE GENOMIC DNA]</scope>
    <source>
        <strain evidence="5 6">BS3652</strain>
    </source>
</reference>
<accession>A0A1H4WVA2</accession>
<name>A0A1H4WVA2_PSETA</name>
<sequence length="407" mass="44755">MRSILESKAQSRSYRRLFLIFVGRRGDVLDIQSWGSKHTYNQAIAGTLGQRYLSDLFFVWQAAPMTSSKNDKNTRTTGRPTLNEVARLAGVSPITASRALRGISSVATELAEKVRKAADELNYVVNPAARALASAQSHSVVVLVPSLSNLLFIDTLEAIHAVLRPKGFEVLIGNFHYSRDEEENLLRNYMAYQPRGLLLTGFDRSESSRLMIEASNVPCVYMMELDSGAGLNCVGFSQLKAGETAAHHLISRGRRHLAYIGAQLDQRTLLRGEGYRRALQGAGLYNPELEVLTPRPSSVGLGGEMFLQLLATHPQVDAIFFGNDDLAHGALLEAARIGIKIPERIAILGFNDLPSSEFMVPRLSSIRTPREAIGRRAAEQMLTLMAGNSVANPIQDMGFELMVRESS</sequence>
<dbReference type="CDD" id="cd01575">
    <property type="entry name" value="PBP1_GntR"/>
    <property type="match status" value="1"/>
</dbReference>
<feature type="domain" description="HTH lacI-type" evidence="4">
    <location>
        <begin position="80"/>
        <end position="134"/>
    </location>
</feature>
<dbReference type="Pfam" id="PF13377">
    <property type="entry name" value="Peripla_BP_3"/>
    <property type="match status" value="1"/>
</dbReference>
<dbReference type="SUPFAM" id="SSF47413">
    <property type="entry name" value="lambda repressor-like DNA-binding domains"/>
    <property type="match status" value="1"/>
</dbReference>
<evidence type="ECO:0000256" key="2">
    <source>
        <dbReference type="ARBA" id="ARBA00023125"/>
    </source>
</evidence>
<evidence type="ECO:0000256" key="3">
    <source>
        <dbReference type="ARBA" id="ARBA00023163"/>
    </source>
</evidence>
<dbReference type="InterPro" id="IPR010982">
    <property type="entry name" value="Lambda_DNA-bd_dom_sf"/>
</dbReference>
<dbReference type="CDD" id="cd01392">
    <property type="entry name" value="HTH_LacI"/>
    <property type="match status" value="1"/>
</dbReference>
<dbReference type="InterPro" id="IPR046335">
    <property type="entry name" value="LacI/GalR-like_sensor"/>
</dbReference>
<evidence type="ECO:0000259" key="4">
    <source>
        <dbReference type="PROSITE" id="PS50932"/>
    </source>
</evidence>
<dbReference type="PROSITE" id="PS00356">
    <property type="entry name" value="HTH_LACI_1"/>
    <property type="match status" value="1"/>
</dbReference>
<protein>
    <submittedName>
        <fullName evidence="5">Transcriptional regulator, LacI family</fullName>
    </submittedName>
</protein>
<dbReference type="InterPro" id="IPR028082">
    <property type="entry name" value="Peripla_BP_I"/>
</dbReference>
<keyword evidence="2" id="KW-0238">DNA-binding</keyword>
<gene>
    <name evidence="5" type="ORF">SAMN04490203_3508</name>
</gene>
<dbReference type="Gene3D" id="3.40.50.2300">
    <property type="match status" value="2"/>
</dbReference>
<keyword evidence="3" id="KW-0804">Transcription</keyword>
<organism evidence="5 6">
    <name type="scientific">Pseudomonas taetrolens</name>
    <dbReference type="NCBI Taxonomy" id="47884"/>
    <lineage>
        <taxon>Bacteria</taxon>
        <taxon>Pseudomonadati</taxon>
        <taxon>Pseudomonadota</taxon>
        <taxon>Gammaproteobacteria</taxon>
        <taxon>Pseudomonadales</taxon>
        <taxon>Pseudomonadaceae</taxon>
        <taxon>Pseudomonas</taxon>
    </lineage>
</organism>
<evidence type="ECO:0000313" key="5">
    <source>
        <dbReference type="EMBL" id="SEC97243.1"/>
    </source>
</evidence>
<dbReference type="Proteomes" id="UP000183155">
    <property type="component" value="Unassembled WGS sequence"/>
</dbReference>
<dbReference type="PROSITE" id="PS50932">
    <property type="entry name" value="HTH_LACI_2"/>
    <property type="match status" value="1"/>
</dbReference>
<comment type="caution">
    <text evidence="5">The sequence shown here is derived from an EMBL/GenBank/DDBJ whole genome shotgun (WGS) entry which is preliminary data.</text>
</comment>
<dbReference type="SUPFAM" id="SSF53822">
    <property type="entry name" value="Periplasmic binding protein-like I"/>
    <property type="match status" value="1"/>
</dbReference>
<dbReference type="Pfam" id="PF00356">
    <property type="entry name" value="LacI"/>
    <property type="match status" value="1"/>
</dbReference>
<keyword evidence="1" id="KW-0805">Transcription regulation</keyword>
<proteinExistence type="predicted"/>
<dbReference type="InterPro" id="IPR000843">
    <property type="entry name" value="HTH_LacI"/>
</dbReference>
<dbReference type="PANTHER" id="PTHR30146:SF2">
    <property type="entry name" value="HTH-TYPE TRANSCRIPTIONAL REGULATOR GNTR"/>
    <property type="match status" value="1"/>
</dbReference>
<evidence type="ECO:0000313" key="6">
    <source>
        <dbReference type="Proteomes" id="UP000183155"/>
    </source>
</evidence>
<evidence type="ECO:0000256" key="1">
    <source>
        <dbReference type="ARBA" id="ARBA00023015"/>
    </source>
</evidence>
<dbReference type="SMART" id="SM00354">
    <property type="entry name" value="HTH_LACI"/>
    <property type="match status" value="1"/>
</dbReference>
<keyword evidence="6" id="KW-1185">Reference proteome</keyword>